<protein>
    <submittedName>
        <fullName evidence="2">Predicted protein</fullName>
    </submittedName>
</protein>
<dbReference type="Proteomes" id="UP000002668">
    <property type="component" value="Genome"/>
</dbReference>
<evidence type="ECO:0000313" key="2">
    <source>
        <dbReference type="EMBL" id="CBX96975.1"/>
    </source>
</evidence>
<dbReference type="GeneID" id="13283594"/>
<proteinExistence type="predicted"/>
<gene>
    <name evidence="2" type="ORF">LEMA_uP101060.1</name>
</gene>
<dbReference type="HOGENOM" id="CLU_2688263_0_0_1"/>
<name>E5A0B5_LEPMJ</name>
<dbReference type="RefSeq" id="XP_003840454.1">
    <property type="nucleotide sequence ID" value="XM_003840406.1"/>
</dbReference>
<dbReference type="InParanoid" id="E5A0B5"/>
<feature type="compositionally biased region" description="Basic and acidic residues" evidence="1">
    <location>
        <begin position="59"/>
        <end position="74"/>
    </location>
</feature>
<reference evidence="3" key="1">
    <citation type="journal article" date="2011" name="Nat. Commun.">
        <title>Effector diversification within compartments of the Leptosphaeria maculans genome affected by Repeat-Induced Point mutations.</title>
        <authorList>
            <person name="Rouxel T."/>
            <person name="Grandaubert J."/>
            <person name="Hane J.K."/>
            <person name="Hoede C."/>
            <person name="van de Wouw A.P."/>
            <person name="Couloux A."/>
            <person name="Dominguez V."/>
            <person name="Anthouard V."/>
            <person name="Bally P."/>
            <person name="Bourras S."/>
            <person name="Cozijnsen A.J."/>
            <person name="Ciuffetti L.M."/>
            <person name="Degrave A."/>
            <person name="Dilmaghani A."/>
            <person name="Duret L."/>
            <person name="Fudal I."/>
            <person name="Goodwin S.B."/>
            <person name="Gout L."/>
            <person name="Glaser N."/>
            <person name="Linglin J."/>
            <person name="Kema G.H.J."/>
            <person name="Lapalu N."/>
            <person name="Lawrence C.B."/>
            <person name="May K."/>
            <person name="Meyer M."/>
            <person name="Ollivier B."/>
            <person name="Poulain J."/>
            <person name="Schoch C.L."/>
            <person name="Simon A."/>
            <person name="Spatafora J.W."/>
            <person name="Stachowiak A."/>
            <person name="Turgeon B.G."/>
            <person name="Tyler B.M."/>
            <person name="Vincent D."/>
            <person name="Weissenbach J."/>
            <person name="Amselem J."/>
            <person name="Quesneville H."/>
            <person name="Oliver R.P."/>
            <person name="Wincker P."/>
            <person name="Balesdent M.-H."/>
            <person name="Howlett B.J."/>
        </authorList>
    </citation>
    <scope>NUCLEOTIDE SEQUENCE [LARGE SCALE GENOMIC DNA]</scope>
    <source>
        <strain evidence="3">JN3 / isolate v23.1.3 / race Av1-4-5-6-7-8</strain>
    </source>
</reference>
<organism evidence="3">
    <name type="scientific">Leptosphaeria maculans (strain JN3 / isolate v23.1.3 / race Av1-4-5-6-7-8)</name>
    <name type="common">Blackleg fungus</name>
    <name type="synonym">Phoma lingam</name>
    <dbReference type="NCBI Taxonomy" id="985895"/>
    <lineage>
        <taxon>Eukaryota</taxon>
        <taxon>Fungi</taxon>
        <taxon>Dikarya</taxon>
        <taxon>Ascomycota</taxon>
        <taxon>Pezizomycotina</taxon>
        <taxon>Dothideomycetes</taxon>
        <taxon>Pleosporomycetidae</taxon>
        <taxon>Pleosporales</taxon>
        <taxon>Pleosporineae</taxon>
        <taxon>Leptosphaeriaceae</taxon>
        <taxon>Plenodomus</taxon>
        <taxon>Plenodomus lingam/Leptosphaeria maculans species complex</taxon>
    </lineage>
</organism>
<evidence type="ECO:0000313" key="3">
    <source>
        <dbReference type="Proteomes" id="UP000002668"/>
    </source>
</evidence>
<keyword evidence="3" id="KW-1185">Reference proteome</keyword>
<dbReference type="VEuPathDB" id="FungiDB:LEMA_uP101060.1"/>
<feature type="region of interest" description="Disordered" evidence="1">
    <location>
        <begin position="47"/>
        <end position="74"/>
    </location>
</feature>
<dbReference type="EMBL" id="FP929130">
    <property type="protein sequence ID" value="CBX96975.1"/>
    <property type="molecule type" value="Genomic_DNA"/>
</dbReference>
<evidence type="ECO:0000256" key="1">
    <source>
        <dbReference type="SAM" id="MobiDB-lite"/>
    </source>
</evidence>
<sequence length="74" mass="8667">MRAAGQRERRKLAGVVERQRVQNRVYGAKRRKNPEYKAKTAAYQKAYAQTPRAKASQARRNEEYLEKRKAEAMV</sequence>
<dbReference type="AlphaFoldDB" id="E5A0B5"/>
<accession>E5A0B5</accession>